<dbReference type="Gene3D" id="2.130.10.10">
    <property type="entry name" value="YVTN repeat-like/Quinoprotein amine dehydrogenase"/>
    <property type="match status" value="2"/>
</dbReference>
<dbReference type="STRING" id="1313304.CALK_0515"/>
<dbReference type="InterPro" id="IPR015943">
    <property type="entry name" value="WD40/YVTN_repeat-like_dom_sf"/>
</dbReference>
<name>U7DAG5_9BACT</name>
<comment type="caution">
    <text evidence="2">The sequence shown here is derived from an EMBL/GenBank/DDBJ whole genome shotgun (WGS) entry which is preliminary data.</text>
</comment>
<keyword evidence="3" id="KW-1185">Reference proteome</keyword>
<dbReference type="InterPro" id="IPR011047">
    <property type="entry name" value="Quinoprotein_ADH-like_sf"/>
</dbReference>
<keyword evidence="1" id="KW-0732">Signal</keyword>
<gene>
    <name evidence="2" type="ORF">CALK_0515</name>
</gene>
<dbReference type="EMBL" id="ASJR01000003">
    <property type="protein sequence ID" value="ERP39022.1"/>
    <property type="molecule type" value="Genomic_DNA"/>
</dbReference>
<proteinExistence type="predicted"/>
<organism evidence="2 3">
    <name type="scientific">Chitinivibrio alkaliphilus ACht1</name>
    <dbReference type="NCBI Taxonomy" id="1313304"/>
    <lineage>
        <taxon>Bacteria</taxon>
        <taxon>Pseudomonadati</taxon>
        <taxon>Fibrobacterota</taxon>
        <taxon>Chitinivibrionia</taxon>
        <taxon>Chitinivibrionales</taxon>
        <taxon>Chitinivibrionaceae</taxon>
        <taxon>Chitinivibrio</taxon>
    </lineage>
</organism>
<feature type="chain" id="PRO_5004680709" evidence="1">
    <location>
        <begin position="19"/>
        <end position="783"/>
    </location>
</feature>
<evidence type="ECO:0000256" key="1">
    <source>
        <dbReference type="SAM" id="SignalP"/>
    </source>
</evidence>
<dbReference type="OrthoDB" id="900814at2"/>
<dbReference type="SUPFAM" id="SSF50998">
    <property type="entry name" value="Quinoprotein alcohol dehydrogenase-like"/>
    <property type="match status" value="1"/>
</dbReference>
<evidence type="ECO:0000313" key="2">
    <source>
        <dbReference type="EMBL" id="ERP39022.1"/>
    </source>
</evidence>
<accession>U7DAG5</accession>
<dbReference type="RefSeq" id="WP_022636050.1">
    <property type="nucleotide sequence ID" value="NZ_ASJR01000003.1"/>
</dbReference>
<feature type="signal peptide" evidence="1">
    <location>
        <begin position="1"/>
        <end position="18"/>
    </location>
</feature>
<dbReference type="AlphaFoldDB" id="U7DAG5"/>
<evidence type="ECO:0000313" key="3">
    <source>
        <dbReference type="Proteomes" id="UP000017148"/>
    </source>
</evidence>
<protein>
    <submittedName>
        <fullName evidence="2">Uncharacterized protein</fullName>
    </submittedName>
</protein>
<sequence length="783" mass="88024">MKFTICICLLCLLCSVSARNTIFQYSASTQTTEAYALTDSTGLLATSAGVARYIHDSVVLERSPRMKDVRISAMTRDDSGTVWLGSAGGYVYRTDERLHEVTPYGDLTILGESRVRQFLFYESLMLVAHDNGLSLFDREQESFIRTATEFGQDVDGDPIAGAVSQLFIVDDTLFALSGNSLVYYENLSERVRSLAFSDPSQWEYRELTPPLELGQRLFFAPDETFLRFRAPARFFGDHFFSLSELSLFSFSPQGDTIEEYSFHTEAEEHRFDSLITLSPGVDSLLFLGTNRGQFLMFNTLSGETEHVLSVPGLRKNDICRVFLARDGALWMLPYLAQYREEWGHPATPNQIVRMAGDSLTYYGPHTEGIGLLGRSDTLSAITEDTSGILYVGSPSEHVIRYRNGAWERVLFDANYEEPPVVTTDNSHPRARDWMKIDRMHVDQKNTLWGVNWRGPNSPSQTPYAWAWNEERDSFRTFGVAPDFANRTSAYYLAPGADTTMAVFFNNSRGSFTVLDGRLSVFDESRPYDDIRRDSSTVGARVFDVASLASGSIVAATQDGIGSIRYTEEETVQEFLRIDEGAATAVAVGRTMHEEGRSVTDIWVGVREQGIFLFGLYEYVTPDGEFDRFELRREESFSPITSREGLGASTVEDMVFDGEGNRLWVATLNGVNRVEIYRDTRPLDEHSSETLRMYPNPFIRSDHKEVTIAGVSRNSYVDIYTESGRLTARLTPYNSALSDTTPEGIIQYRWRPSSSLPAGVYMVVVKDGRDDNTKVAVSKLLILP</sequence>
<reference evidence="2 3" key="1">
    <citation type="journal article" date="2013" name="Environ. Microbiol.">
        <title>Genome analysis of Chitinivibrio alkaliphilus gen. nov., sp. nov., a novel extremely haloalkaliphilic anaerobic chitinolytic bacterium from the candidate phylum Termite Group 3.</title>
        <authorList>
            <person name="Sorokin D.Y."/>
            <person name="Gumerov V.M."/>
            <person name="Rakitin A.L."/>
            <person name="Beletsky A.V."/>
            <person name="Damste J.S."/>
            <person name="Muyzer G."/>
            <person name="Mardanov A.V."/>
            <person name="Ravin N.V."/>
        </authorList>
    </citation>
    <scope>NUCLEOTIDE SEQUENCE [LARGE SCALE GENOMIC DNA]</scope>
    <source>
        <strain evidence="2 3">ACht1</strain>
    </source>
</reference>
<dbReference type="Proteomes" id="UP000017148">
    <property type="component" value="Unassembled WGS sequence"/>
</dbReference>